<evidence type="ECO:0000256" key="8">
    <source>
        <dbReference type="SAM" id="Phobius"/>
    </source>
</evidence>
<comment type="subcellular location">
    <subcellularLocation>
        <location evidence="1">Cell membrane</location>
        <topology evidence="1">Multi-pass membrane protein</topology>
    </subcellularLocation>
</comment>
<dbReference type="PANTHER" id="PTHR34979:SF1">
    <property type="entry name" value="INNER MEMBRANE PROTEIN YGAZ"/>
    <property type="match status" value="1"/>
</dbReference>
<dbReference type="InterPro" id="IPR011606">
    <property type="entry name" value="Brnchd-chn_aa_trnsp_permease"/>
</dbReference>
<dbReference type="Pfam" id="PF03591">
    <property type="entry name" value="AzlC"/>
    <property type="match status" value="1"/>
</dbReference>
<feature type="transmembrane region" description="Helical" evidence="8">
    <location>
        <begin position="129"/>
        <end position="151"/>
    </location>
</feature>
<protein>
    <recommendedName>
        <fullName evidence="10">AzlC family protein</fullName>
    </recommendedName>
</protein>
<feature type="transmembrane region" description="Helical" evidence="8">
    <location>
        <begin position="211"/>
        <end position="227"/>
    </location>
</feature>
<dbReference type="EMBL" id="UINC01000443">
    <property type="protein sequence ID" value="SUZ55383.1"/>
    <property type="molecule type" value="Genomic_DNA"/>
</dbReference>
<keyword evidence="7 8" id="KW-0472">Membrane</keyword>
<evidence type="ECO:0000313" key="9">
    <source>
        <dbReference type="EMBL" id="SUZ55383.1"/>
    </source>
</evidence>
<keyword evidence="5 8" id="KW-0812">Transmembrane</keyword>
<evidence type="ECO:0000256" key="4">
    <source>
        <dbReference type="ARBA" id="ARBA00022475"/>
    </source>
</evidence>
<dbReference type="GO" id="GO:1903785">
    <property type="term" value="P:L-valine transmembrane transport"/>
    <property type="evidence" value="ECO:0007669"/>
    <property type="project" value="TreeGrafter"/>
</dbReference>
<sequence length="230" mass="24748">MSSRQVFFQGLNASFPIVAGYLPIGFAFGVAAEGAQFGTFSAVFVSLFIYAGASQFALVGLLKDGVPLFSAALITISLNIRHFLYGPGLSRETGEFSLRERLVAAFGLTDEVFAVAFSRIKDIPSESRFLWLMGLEVGAYSCWAGSTLAGSIGGNVLLNYYSFLRPALFFALPALFLSLLLLMLNKKTLLAVIISLFVAAFFHWSGHSETGIIASAFIGPGVGFISRRNL</sequence>
<evidence type="ECO:0000256" key="6">
    <source>
        <dbReference type="ARBA" id="ARBA00022989"/>
    </source>
</evidence>
<proteinExistence type="inferred from homology"/>
<dbReference type="AlphaFoldDB" id="A0A381NPD5"/>
<dbReference type="PANTHER" id="PTHR34979">
    <property type="entry name" value="INNER MEMBRANE PROTEIN YGAZ"/>
    <property type="match status" value="1"/>
</dbReference>
<keyword evidence="6 8" id="KW-1133">Transmembrane helix</keyword>
<reference evidence="9" key="1">
    <citation type="submission" date="2018-05" db="EMBL/GenBank/DDBJ databases">
        <authorList>
            <person name="Lanie J.A."/>
            <person name="Ng W.-L."/>
            <person name="Kazmierczak K.M."/>
            <person name="Andrzejewski T.M."/>
            <person name="Davidsen T.M."/>
            <person name="Wayne K.J."/>
            <person name="Tettelin H."/>
            <person name="Glass J.I."/>
            <person name="Rusch D."/>
            <person name="Podicherti R."/>
            <person name="Tsui H.-C.T."/>
            <person name="Winkler M.E."/>
        </authorList>
    </citation>
    <scope>NUCLEOTIDE SEQUENCE</scope>
</reference>
<name>A0A381NPD5_9ZZZZ</name>
<comment type="similarity">
    <text evidence="2">Belongs to the AzlC family.</text>
</comment>
<gene>
    <name evidence="9" type="ORF">METZ01_LOCUS8237</name>
</gene>
<evidence type="ECO:0000256" key="3">
    <source>
        <dbReference type="ARBA" id="ARBA00022448"/>
    </source>
</evidence>
<evidence type="ECO:0000256" key="2">
    <source>
        <dbReference type="ARBA" id="ARBA00010735"/>
    </source>
</evidence>
<feature type="transmembrane region" description="Helical" evidence="8">
    <location>
        <begin position="37"/>
        <end position="59"/>
    </location>
</feature>
<feature type="transmembrane region" description="Helical" evidence="8">
    <location>
        <begin position="12"/>
        <end position="31"/>
    </location>
</feature>
<keyword evidence="4" id="KW-1003">Cell membrane</keyword>
<organism evidence="9">
    <name type="scientific">marine metagenome</name>
    <dbReference type="NCBI Taxonomy" id="408172"/>
    <lineage>
        <taxon>unclassified sequences</taxon>
        <taxon>metagenomes</taxon>
        <taxon>ecological metagenomes</taxon>
    </lineage>
</organism>
<evidence type="ECO:0000256" key="5">
    <source>
        <dbReference type="ARBA" id="ARBA00022692"/>
    </source>
</evidence>
<keyword evidence="3" id="KW-0813">Transport</keyword>
<evidence type="ECO:0008006" key="10">
    <source>
        <dbReference type="Google" id="ProtNLM"/>
    </source>
</evidence>
<evidence type="ECO:0000256" key="1">
    <source>
        <dbReference type="ARBA" id="ARBA00004651"/>
    </source>
</evidence>
<evidence type="ECO:0000256" key="7">
    <source>
        <dbReference type="ARBA" id="ARBA00023136"/>
    </source>
</evidence>
<feature type="transmembrane region" description="Helical" evidence="8">
    <location>
        <begin position="189"/>
        <end position="205"/>
    </location>
</feature>
<feature type="transmembrane region" description="Helical" evidence="8">
    <location>
        <begin position="163"/>
        <end position="182"/>
    </location>
</feature>
<accession>A0A381NPD5</accession>
<dbReference type="GO" id="GO:0005886">
    <property type="term" value="C:plasma membrane"/>
    <property type="evidence" value="ECO:0007669"/>
    <property type="project" value="UniProtKB-SubCell"/>
</dbReference>